<keyword evidence="3" id="KW-0547">Nucleotide-binding</keyword>
<protein>
    <submittedName>
        <fullName evidence="7">ABC transporter ATP-binding protein</fullName>
    </submittedName>
</protein>
<dbReference type="InterPro" id="IPR003439">
    <property type="entry name" value="ABC_transporter-like_ATP-bd"/>
</dbReference>
<dbReference type="GO" id="GO:0015658">
    <property type="term" value="F:branched-chain amino acid transmembrane transporter activity"/>
    <property type="evidence" value="ECO:0007669"/>
    <property type="project" value="TreeGrafter"/>
</dbReference>
<dbReference type="InterPro" id="IPR052156">
    <property type="entry name" value="BCAA_Transport_ATP-bd_LivF"/>
</dbReference>
<dbReference type="InterPro" id="IPR003593">
    <property type="entry name" value="AAA+_ATPase"/>
</dbReference>
<evidence type="ECO:0000313" key="7">
    <source>
        <dbReference type="EMBL" id="MBJ3778203.1"/>
    </source>
</evidence>
<keyword evidence="8" id="KW-1185">Reference proteome</keyword>
<dbReference type="PROSITE" id="PS50893">
    <property type="entry name" value="ABC_TRANSPORTER_2"/>
    <property type="match status" value="1"/>
</dbReference>
<evidence type="ECO:0000256" key="3">
    <source>
        <dbReference type="ARBA" id="ARBA00022741"/>
    </source>
</evidence>
<dbReference type="Gene3D" id="3.40.50.300">
    <property type="entry name" value="P-loop containing nucleotide triphosphate hydrolases"/>
    <property type="match status" value="1"/>
</dbReference>
<name>A0A934IKJ8_9HYPH</name>
<accession>A0A934IKJ8</accession>
<feature type="domain" description="ABC transporter" evidence="6">
    <location>
        <begin position="2"/>
        <end position="233"/>
    </location>
</feature>
<dbReference type="GO" id="GO:0016887">
    <property type="term" value="F:ATP hydrolysis activity"/>
    <property type="evidence" value="ECO:0007669"/>
    <property type="project" value="InterPro"/>
</dbReference>
<comment type="caution">
    <text evidence="7">The sequence shown here is derived from an EMBL/GenBank/DDBJ whole genome shotgun (WGS) entry which is preliminary data.</text>
</comment>
<dbReference type="CDD" id="cd03224">
    <property type="entry name" value="ABC_TM1139_LivF_branched"/>
    <property type="match status" value="1"/>
</dbReference>
<proteinExistence type="inferred from homology"/>
<evidence type="ECO:0000256" key="5">
    <source>
        <dbReference type="ARBA" id="ARBA00022970"/>
    </source>
</evidence>
<dbReference type="EMBL" id="JAEKJA010000024">
    <property type="protein sequence ID" value="MBJ3778203.1"/>
    <property type="molecule type" value="Genomic_DNA"/>
</dbReference>
<dbReference type="PANTHER" id="PTHR43820:SF4">
    <property type="entry name" value="HIGH-AFFINITY BRANCHED-CHAIN AMINO ACID TRANSPORT ATP-BINDING PROTEIN LIVF"/>
    <property type="match status" value="1"/>
</dbReference>
<evidence type="ECO:0000256" key="1">
    <source>
        <dbReference type="ARBA" id="ARBA00005417"/>
    </source>
</evidence>
<evidence type="ECO:0000259" key="6">
    <source>
        <dbReference type="PROSITE" id="PS50893"/>
    </source>
</evidence>
<dbReference type="SUPFAM" id="SSF52540">
    <property type="entry name" value="P-loop containing nucleoside triphosphate hydrolases"/>
    <property type="match status" value="1"/>
</dbReference>
<evidence type="ECO:0000256" key="2">
    <source>
        <dbReference type="ARBA" id="ARBA00022448"/>
    </source>
</evidence>
<reference evidence="7" key="1">
    <citation type="submission" date="2020-12" db="EMBL/GenBank/DDBJ databases">
        <title>Bacterial taxonomy.</title>
        <authorList>
            <person name="Pan X."/>
        </authorList>
    </citation>
    <scope>NUCLEOTIDE SEQUENCE</scope>
    <source>
        <strain evidence="7">B2012</strain>
    </source>
</reference>
<organism evidence="7 8">
    <name type="scientific">Acuticoccus mangrovi</name>
    <dbReference type="NCBI Taxonomy" id="2796142"/>
    <lineage>
        <taxon>Bacteria</taxon>
        <taxon>Pseudomonadati</taxon>
        <taxon>Pseudomonadota</taxon>
        <taxon>Alphaproteobacteria</taxon>
        <taxon>Hyphomicrobiales</taxon>
        <taxon>Amorphaceae</taxon>
        <taxon>Acuticoccus</taxon>
    </lineage>
</organism>
<keyword evidence="5" id="KW-0029">Amino-acid transport</keyword>
<dbReference type="InterPro" id="IPR027417">
    <property type="entry name" value="P-loop_NTPase"/>
</dbReference>
<dbReference type="Pfam" id="PF00005">
    <property type="entry name" value="ABC_tran"/>
    <property type="match status" value="1"/>
</dbReference>
<dbReference type="Proteomes" id="UP000609531">
    <property type="component" value="Unassembled WGS sequence"/>
</dbReference>
<evidence type="ECO:0000313" key="8">
    <source>
        <dbReference type="Proteomes" id="UP000609531"/>
    </source>
</evidence>
<keyword evidence="2" id="KW-0813">Transport</keyword>
<dbReference type="PANTHER" id="PTHR43820">
    <property type="entry name" value="HIGH-AFFINITY BRANCHED-CHAIN AMINO ACID TRANSPORT ATP-BINDING PROTEIN LIVF"/>
    <property type="match status" value="1"/>
</dbReference>
<evidence type="ECO:0000256" key="4">
    <source>
        <dbReference type="ARBA" id="ARBA00022840"/>
    </source>
</evidence>
<dbReference type="InterPro" id="IPR017871">
    <property type="entry name" value="ABC_transporter-like_CS"/>
</dbReference>
<dbReference type="AlphaFoldDB" id="A0A934IKJ8"/>
<sequence>MLKVEGLTAAYGRIEVLHDLSLYVEPGEIVAIVGANGAGKTTLMKAIAGIHPVAAGTITVGGEDVTRRPAHERVTRGLALVPEGRQVFGPLSVADNLALGAYRAHGDVSADREEMEALFPILAQRRRQAAGSLSGGQQQMLAIARALMSRPRLLLLDEPSMGLAPIVTREIFEALAGRHRSAGLTVLLVEQNISAALKLASRGYVLETGRVVAEGRSEDLLTDPAIQRAYLGG</sequence>
<gene>
    <name evidence="7" type="ORF">JCR33_21055</name>
</gene>
<dbReference type="GO" id="GO:0015807">
    <property type="term" value="P:L-amino acid transport"/>
    <property type="evidence" value="ECO:0007669"/>
    <property type="project" value="TreeGrafter"/>
</dbReference>
<dbReference type="PROSITE" id="PS00211">
    <property type="entry name" value="ABC_TRANSPORTER_1"/>
    <property type="match status" value="1"/>
</dbReference>
<dbReference type="SMART" id="SM00382">
    <property type="entry name" value="AAA"/>
    <property type="match status" value="1"/>
</dbReference>
<comment type="similarity">
    <text evidence="1">Belongs to the ABC transporter superfamily.</text>
</comment>
<dbReference type="RefSeq" id="WP_198884105.1">
    <property type="nucleotide sequence ID" value="NZ_JAEKJA010000024.1"/>
</dbReference>
<keyword evidence="4 7" id="KW-0067">ATP-binding</keyword>
<dbReference type="GO" id="GO:0005524">
    <property type="term" value="F:ATP binding"/>
    <property type="evidence" value="ECO:0007669"/>
    <property type="project" value="UniProtKB-KW"/>
</dbReference>